<feature type="domain" description="GGDEF" evidence="4">
    <location>
        <begin position="250"/>
        <end position="382"/>
    </location>
</feature>
<dbReference type="PANTHER" id="PTHR45138">
    <property type="entry name" value="REGULATORY COMPONENTS OF SENSORY TRANSDUCTION SYSTEM"/>
    <property type="match status" value="1"/>
</dbReference>
<dbReference type="PANTHER" id="PTHR45138:SF9">
    <property type="entry name" value="DIGUANYLATE CYCLASE DGCM-RELATED"/>
    <property type="match status" value="1"/>
</dbReference>
<comment type="catalytic activity">
    <reaction evidence="2">
        <text>2 GTP = 3',3'-c-di-GMP + 2 diphosphate</text>
        <dbReference type="Rhea" id="RHEA:24898"/>
        <dbReference type="ChEBI" id="CHEBI:33019"/>
        <dbReference type="ChEBI" id="CHEBI:37565"/>
        <dbReference type="ChEBI" id="CHEBI:58805"/>
        <dbReference type="EC" id="2.7.7.65"/>
    </reaction>
</comment>
<dbReference type="NCBIfam" id="TIGR00254">
    <property type="entry name" value="GGDEF"/>
    <property type="match status" value="1"/>
</dbReference>
<organism evidence="5 6">
    <name type="scientific">Massilia horti</name>
    <dbReference type="NCBI Taxonomy" id="2562153"/>
    <lineage>
        <taxon>Bacteria</taxon>
        <taxon>Pseudomonadati</taxon>
        <taxon>Pseudomonadota</taxon>
        <taxon>Betaproteobacteria</taxon>
        <taxon>Burkholderiales</taxon>
        <taxon>Oxalobacteraceae</taxon>
        <taxon>Telluria group</taxon>
        <taxon>Massilia</taxon>
    </lineage>
</organism>
<keyword evidence="3" id="KW-0472">Membrane</keyword>
<evidence type="ECO:0000313" key="5">
    <source>
        <dbReference type="EMBL" id="TFW35698.1"/>
    </source>
</evidence>
<dbReference type="CDD" id="cd01949">
    <property type="entry name" value="GGDEF"/>
    <property type="match status" value="1"/>
</dbReference>
<feature type="transmembrane region" description="Helical" evidence="3">
    <location>
        <begin position="118"/>
        <end position="139"/>
    </location>
</feature>
<comment type="caution">
    <text evidence="5">The sequence shown here is derived from an EMBL/GenBank/DDBJ whole genome shotgun (WGS) entry which is preliminary data.</text>
</comment>
<dbReference type="SUPFAM" id="SSF55073">
    <property type="entry name" value="Nucleotide cyclase"/>
    <property type="match status" value="1"/>
</dbReference>
<keyword evidence="3" id="KW-1133">Transmembrane helix</keyword>
<dbReference type="InterPro" id="IPR050469">
    <property type="entry name" value="Diguanylate_Cyclase"/>
</dbReference>
<evidence type="ECO:0000256" key="3">
    <source>
        <dbReference type="SAM" id="Phobius"/>
    </source>
</evidence>
<keyword evidence="3" id="KW-0812">Transmembrane</keyword>
<dbReference type="InterPro" id="IPR043128">
    <property type="entry name" value="Rev_trsase/Diguanyl_cyclase"/>
</dbReference>
<feature type="transmembrane region" description="Helical" evidence="3">
    <location>
        <begin position="94"/>
        <end position="112"/>
    </location>
</feature>
<evidence type="ECO:0000256" key="2">
    <source>
        <dbReference type="ARBA" id="ARBA00034247"/>
    </source>
</evidence>
<feature type="transmembrane region" description="Helical" evidence="3">
    <location>
        <begin position="63"/>
        <end position="82"/>
    </location>
</feature>
<dbReference type="EMBL" id="SPUM01000008">
    <property type="protein sequence ID" value="TFW35698.1"/>
    <property type="molecule type" value="Genomic_DNA"/>
</dbReference>
<sequence length="387" mass="41338">MDATTMALALALGNLALCVPLFFFTAGAPGSPALSLWSVARQVQAIAWLLLYFGALGKVPGSLALPGGSLLLFAGIAIEAGAQWEAAGSERWRPILVPLLCVAAVLFLLAWLVDETLLGAVVYSLILGLFYLAQAAALAHSWRAASILQRFLALAIALLALALAARGVLLMPLPEGRGWLSFALLRQISLASLYVLSLLSAFGSLLLARERLQQELARMQVIDPLTDVANRRGFLNALAPWMALARRPGHATALVLLDLDNFKRVNDSYGHPAGDVVLRQLAEVCRRQLRDSDQLGRLTGVEFAILLPRTGLEEAALVAERVRAALESTAVKTGRALVKLTASFGVTTIRADDSTVTLFQRADQALQAAKQAGRNRVELAPAATVPE</sequence>
<dbReference type="OrthoDB" id="9813903at2"/>
<dbReference type="InterPro" id="IPR029787">
    <property type="entry name" value="Nucleotide_cyclase"/>
</dbReference>
<name>A0A4Y9T843_9BURK</name>
<feature type="transmembrane region" description="Helical" evidence="3">
    <location>
        <begin position="151"/>
        <end position="171"/>
    </location>
</feature>
<dbReference type="PROSITE" id="PS50887">
    <property type="entry name" value="GGDEF"/>
    <property type="match status" value="1"/>
</dbReference>
<keyword evidence="6" id="KW-1185">Reference proteome</keyword>
<feature type="transmembrane region" description="Helical" evidence="3">
    <location>
        <begin position="6"/>
        <end position="27"/>
    </location>
</feature>
<dbReference type="FunFam" id="3.30.70.270:FF:000001">
    <property type="entry name" value="Diguanylate cyclase domain protein"/>
    <property type="match status" value="1"/>
</dbReference>
<evidence type="ECO:0000256" key="1">
    <source>
        <dbReference type="ARBA" id="ARBA00012528"/>
    </source>
</evidence>
<accession>A0A4Y9T843</accession>
<protein>
    <recommendedName>
        <fullName evidence="1">diguanylate cyclase</fullName>
        <ecNumber evidence="1">2.7.7.65</ecNumber>
    </recommendedName>
</protein>
<reference evidence="5 6" key="1">
    <citation type="submission" date="2019-03" db="EMBL/GenBank/DDBJ databases">
        <title>Draft genome of Massilia hortus sp. nov., a novel bacterial species of the Oxalobacteraceae family.</title>
        <authorList>
            <person name="Peta V."/>
            <person name="Raths R."/>
            <person name="Bucking H."/>
        </authorList>
    </citation>
    <scope>NUCLEOTIDE SEQUENCE [LARGE SCALE GENOMIC DNA]</scope>
    <source>
        <strain evidence="5 6">ONC3</strain>
    </source>
</reference>
<dbReference type="SMART" id="SM00267">
    <property type="entry name" value="GGDEF"/>
    <property type="match status" value="1"/>
</dbReference>
<dbReference type="Gene3D" id="3.30.70.270">
    <property type="match status" value="1"/>
</dbReference>
<dbReference type="Pfam" id="PF00990">
    <property type="entry name" value="GGDEF"/>
    <property type="match status" value="1"/>
</dbReference>
<dbReference type="Proteomes" id="UP000297258">
    <property type="component" value="Unassembled WGS sequence"/>
</dbReference>
<proteinExistence type="predicted"/>
<evidence type="ECO:0000259" key="4">
    <source>
        <dbReference type="PROSITE" id="PS50887"/>
    </source>
</evidence>
<dbReference type="AlphaFoldDB" id="A0A4Y9T843"/>
<evidence type="ECO:0000313" key="6">
    <source>
        <dbReference type="Proteomes" id="UP000297258"/>
    </source>
</evidence>
<dbReference type="EC" id="2.7.7.65" evidence="1"/>
<gene>
    <name evidence="5" type="ORF">E4O92_01630</name>
</gene>
<dbReference type="GO" id="GO:0052621">
    <property type="term" value="F:diguanylate cyclase activity"/>
    <property type="evidence" value="ECO:0007669"/>
    <property type="project" value="UniProtKB-EC"/>
</dbReference>
<feature type="transmembrane region" description="Helical" evidence="3">
    <location>
        <begin position="191"/>
        <end position="208"/>
    </location>
</feature>
<dbReference type="InterPro" id="IPR000160">
    <property type="entry name" value="GGDEF_dom"/>
</dbReference>